<name>A0A1V8M2F9_9GAMM</name>
<dbReference type="RefSeq" id="WP_080523982.1">
    <property type="nucleotide sequence ID" value="NZ_LPUF01000003.1"/>
</dbReference>
<evidence type="ECO:0000256" key="5">
    <source>
        <dbReference type="ARBA" id="ARBA00023004"/>
    </source>
</evidence>
<keyword evidence="5 6" id="KW-0408">Iron</keyword>
<keyword evidence="3 6" id="KW-0479">Metal-binding</keyword>
<evidence type="ECO:0000313" key="10">
    <source>
        <dbReference type="Proteomes" id="UP000191980"/>
    </source>
</evidence>
<dbReference type="OrthoDB" id="9796421at2"/>
<feature type="chain" id="PRO_5012822423" evidence="7">
    <location>
        <begin position="23"/>
        <end position="103"/>
    </location>
</feature>
<dbReference type="GO" id="GO:0020037">
    <property type="term" value="F:heme binding"/>
    <property type="evidence" value="ECO:0007669"/>
    <property type="project" value="InterPro"/>
</dbReference>
<dbReference type="InterPro" id="IPR009056">
    <property type="entry name" value="Cyt_c-like_dom"/>
</dbReference>
<proteinExistence type="predicted"/>
<keyword evidence="4" id="KW-0249">Electron transport</keyword>
<accession>A0A1V8M2F9</accession>
<organism evidence="9 10">
    <name type="scientific">Methyloprofundus sedimenti</name>
    <dbReference type="NCBI Taxonomy" id="1420851"/>
    <lineage>
        <taxon>Bacteria</taxon>
        <taxon>Pseudomonadati</taxon>
        <taxon>Pseudomonadota</taxon>
        <taxon>Gammaproteobacteria</taxon>
        <taxon>Methylococcales</taxon>
        <taxon>Methylococcaceae</taxon>
        <taxon>Methyloprofundus</taxon>
    </lineage>
</organism>
<dbReference type="Gene3D" id="1.10.760.10">
    <property type="entry name" value="Cytochrome c-like domain"/>
    <property type="match status" value="1"/>
</dbReference>
<dbReference type="Proteomes" id="UP000191980">
    <property type="component" value="Unassembled WGS sequence"/>
</dbReference>
<sequence length="103" mass="11236">MKLFTYSLAALFAFSFNATSQAASIYAGESKAAAVCSQCHGIRKTSAEAPFPPLAGRDEAYLESALKQYRDKTRVSDIMNNIAGSLSDRDINNIASYYSRLKP</sequence>
<dbReference type="STRING" id="1420851.AU255_16240"/>
<keyword evidence="7" id="KW-0732">Signal</keyword>
<dbReference type="EMBL" id="LPUF01000003">
    <property type="protein sequence ID" value="OQK15747.1"/>
    <property type="molecule type" value="Genomic_DNA"/>
</dbReference>
<keyword evidence="10" id="KW-1185">Reference proteome</keyword>
<dbReference type="PANTHER" id="PTHR33751:SF9">
    <property type="entry name" value="CYTOCHROME C4"/>
    <property type="match status" value="1"/>
</dbReference>
<feature type="domain" description="Cytochrome c" evidence="8">
    <location>
        <begin position="17"/>
        <end position="102"/>
    </location>
</feature>
<keyword evidence="2 6" id="KW-0349">Heme</keyword>
<protein>
    <submittedName>
        <fullName evidence="9">Cytochrome C</fullName>
    </submittedName>
</protein>
<dbReference type="AlphaFoldDB" id="A0A1V8M2F9"/>
<evidence type="ECO:0000256" key="4">
    <source>
        <dbReference type="ARBA" id="ARBA00022982"/>
    </source>
</evidence>
<keyword evidence="1" id="KW-0813">Transport</keyword>
<dbReference type="Pfam" id="PF13442">
    <property type="entry name" value="Cytochrome_CBB3"/>
    <property type="match status" value="1"/>
</dbReference>
<reference evidence="9 10" key="1">
    <citation type="submission" date="2015-12" db="EMBL/GenBank/DDBJ databases">
        <authorList>
            <person name="Shamseldin A."/>
            <person name="Moawad H."/>
            <person name="Abd El-Rahim W.M."/>
            <person name="Sadowsky M.J."/>
        </authorList>
    </citation>
    <scope>NUCLEOTIDE SEQUENCE [LARGE SCALE GENOMIC DNA]</scope>
    <source>
        <strain evidence="9 10">WF1</strain>
    </source>
</reference>
<evidence type="ECO:0000256" key="6">
    <source>
        <dbReference type="PROSITE-ProRule" id="PRU00433"/>
    </source>
</evidence>
<evidence type="ECO:0000256" key="7">
    <source>
        <dbReference type="SAM" id="SignalP"/>
    </source>
</evidence>
<feature type="signal peptide" evidence="7">
    <location>
        <begin position="1"/>
        <end position="22"/>
    </location>
</feature>
<comment type="caution">
    <text evidence="9">The sequence shown here is derived from an EMBL/GenBank/DDBJ whole genome shotgun (WGS) entry which is preliminary data.</text>
</comment>
<evidence type="ECO:0000256" key="3">
    <source>
        <dbReference type="ARBA" id="ARBA00022723"/>
    </source>
</evidence>
<dbReference type="PANTHER" id="PTHR33751">
    <property type="entry name" value="CBB3-TYPE CYTOCHROME C OXIDASE SUBUNIT FIXP"/>
    <property type="match status" value="1"/>
</dbReference>
<dbReference type="InterPro" id="IPR050597">
    <property type="entry name" value="Cytochrome_c_Oxidase_Subunit"/>
</dbReference>
<dbReference type="GO" id="GO:0009055">
    <property type="term" value="F:electron transfer activity"/>
    <property type="evidence" value="ECO:0007669"/>
    <property type="project" value="InterPro"/>
</dbReference>
<dbReference type="PROSITE" id="PS51007">
    <property type="entry name" value="CYTC"/>
    <property type="match status" value="1"/>
</dbReference>
<gene>
    <name evidence="9" type="ORF">AU255_16240</name>
</gene>
<evidence type="ECO:0000313" key="9">
    <source>
        <dbReference type="EMBL" id="OQK15747.1"/>
    </source>
</evidence>
<evidence type="ECO:0000256" key="2">
    <source>
        <dbReference type="ARBA" id="ARBA00022617"/>
    </source>
</evidence>
<evidence type="ECO:0000259" key="8">
    <source>
        <dbReference type="PROSITE" id="PS51007"/>
    </source>
</evidence>
<evidence type="ECO:0000256" key="1">
    <source>
        <dbReference type="ARBA" id="ARBA00022448"/>
    </source>
</evidence>
<dbReference type="GO" id="GO:0046872">
    <property type="term" value="F:metal ion binding"/>
    <property type="evidence" value="ECO:0007669"/>
    <property type="project" value="UniProtKB-KW"/>
</dbReference>
<dbReference type="SUPFAM" id="SSF46626">
    <property type="entry name" value="Cytochrome c"/>
    <property type="match status" value="1"/>
</dbReference>
<dbReference type="InterPro" id="IPR036909">
    <property type="entry name" value="Cyt_c-like_dom_sf"/>
</dbReference>